<sequence>MASFHSRKLFLETSPSSPAISTPNPTQPTTTATTDANANVIMILSVLLCAVLCGLGLHSILRCAFRCSSRTVSTPPPPKQTGLRRKAVRGLPVVIFSDNVNLPGGVSECAICLSDFMSGERLRVLPKCKHGFHVKCIDRWLMASSSCPTCRQCLFPSPLKLGGCAAAQPPAPALAIDVLPLEPAEGGCRIKIHDCDVESNH</sequence>
<evidence type="ECO:0000256" key="8">
    <source>
        <dbReference type="ARBA" id="ARBA00024209"/>
    </source>
</evidence>
<name>A0A9D5HHF1_9LILI</name>
<feature type="domain" description="RING-type" evidence="11">
    <location>
        <begin position="109"/>
        <end position="151"/>
    </location>
</feature>
<dbReference type="SMART" id="SM00184">
    <property type="entry name" value="RING"/>
    <property type="match status" value="1"/>
</dbReference>
<dbReference type="AlphaFoldDB" id="A0A9D5HHF1"/>
<dbReference type="Proteomes" id="UP001085076">
    <property type="component" value="Miscellaneous, Linkage group lg03"/>
</dbReference>
<keyword evidence="3 10" id="KW-0812">Transmembrane</keyword>
<evidence type="ECO:0000256" key="7">
    <source>
        <dbReference type="ARBA" id="ARBA00023136"/>
    </source>
</evidence>
<keyword evidence="5" id="KW-0862">Zinc</keyword>
<keyword evidence="4" id="KW-0479">Metal-binding</keyword>
<dbReference type="OrthoDB" id="8062037at2759"/>
<dbReference type="InterPro" id="IPR044602">
    <property type="entry name" value="ATL10/ATL72-79-like"/>
</dbReference>
<proteinExistence type="inferred from homology"/>
<dbReference type="PROSITE" id="PS50089">
    <property type="entry name" value="ZF_RING_2"/>
    <property type="match status" value="1"/>
</dbReference>
<reference evidence="12" key="2">
    <citation type="journal article" date="2022" name="Hortic Res">
        <title>The genome of Dioscorea zingiberensis sheds light on the biosynthesis, origin and evolution of the medicinally important diosgenin saponins.</title>
        <authorList>
            <person name="Li Y."/>
            <person name="Tan C."/>
            <person name="Li Z."/>
            <person name="Guo J."/>
            <person name="Li S."/>
            <person name="Chen X."/>
            <person name="Wang C."/>
            <person name="Dai X."/>
            <person name="Yang H."/>
            <person name="Song W."/>
            <person name="Hou L."/>
            <person name="Xu J."/>
            <person name="Tong Z."/>
            <person name="Xu A."/>
            <person name="Yuan X."/>
            <person name="Wang W."/>
            <person name="Yang Q."/>
            <person name="Chen L."/>
            <person name="Sun Z."/>
            <person name="Wang K."/>
            <person name="Pan B."/>
            <person name="Chen J."/>
            <person name="Bao Y."/>
            <person name="Liu F."/>
            <person name="Qi X."/>
            <person name="Gang D.R."/>
            <person name="Wen J."/>
            <person name="Li J."/>
        </authorList>
    </citation>
    <scope>NUCLEOTIDE SEQUENCE</scope>
    <source>
        <strain evidence="12">Dzin_1.0</strain>
    </source>
</reference>
<dbReference type="GO" id="GO:0016740">
    <property type="term" value="F:transferase activity"/>
    <property type="evidence" value="ECO:0007669"/>
    <property type="project" value="UniProtKB-KW"/>
</dbReference>
<evidence type="ECO:0000256" key="5">
    <source>
        <dbReference type="ARBA" id="ARBA00022833"/>
    </source>
</evidence>
<dbReference type="GO" id="GO:0008270">
    <property type="term" value="F:zinc ion binding"/>
    <property type="evidence" value="ECO:0007669"/>
    <property type="project" value="UniProtKB-KW"/>
</dbReference>
<comment type="subcellular location">
    <subcellularLocation>
        <location evidence="1">Membrane</location>
        <topology evidence="1">Single-pass membrane protein</topology>
    </subcellularLocation>
</comment>
<keyword evidence="7 10" id="KW-0472">Membrane</keyword>
<dbReference type="GO" id="GO:0016567">
    <property type="term" value="P:protein ubiquitination"/>
    <property type="evidence" value="ECO:0007669"/>
    <property type="project" value="InterPro"/>
</dbReference>
<feature type="transmembrane region" description="Helical" evidence="10">
    <location>
        <begin position="40"/>
        <end position="61"/>
    </location>
</feature>
<reference evidence="12" key="1">
    <citation type="submission" date="2021-03" db="EMBL/GenBank/DDBJ databases">
        <authorList>
            <person name="Li Z."/>
            <person name="Yang C."/>
        </authorList>
    </citation>
    <scope>NUCLEOTIDE SEQUENCE</scope>
    <source>
        <strain evidence="12">Dzin_1.0</strain>
        <tissue evidence="12">Leaf</tissue>
    </source>
</reference>
<dbReference type="InterPro" id="IPR013083">
    <property type="entry name" value="Znf_RING/FYVE/PHD"/>
</dbReference>
<dbReference type="GO" id="GO:0016020">
    <property type="term" value="C:membrane"/>
    <property type="evidence" value="ECO:0007669"/>
    <property type="project" value="UniProtKB-SubCell"/>
</dbReference>
<evidence type="ECO:0000256" key="1">
    <source>
        <dbReference type="ARBA" id="ARBA00004167"/>
    </source>
</evidence>
<evidence type="ECO:0000313" key="12">
    <source>
        <dbReference type="EMBL" id="KAJ0976579.1"/>
    </source>
</evidence>
<dbReference type="CDD" id="cd16461">
    <property type="entry name" value="RING-H2_EL5-like"/>
    <property type="match status" value="1"/>
</dbReference>
<dbReference type="InterPro" id="IPR001841">
    <property type="entry name" value="Znf_RING"/>
</dbReference>
<dbReference type="PANTHER" id="PTHR46905">
    <property type="entry name" value="RING-H2 FINGER PROTEIN ATL78"/>
    <property type="match status" value="1"/>
</dbReference>
<accession>A0A9D5HHF1</accession>
<evidence type="ECO:0000259" key="11">
    <source>
        <dbReference type="PROSITE" id="PS50089"/>
    </source>
</evidence>
<keyword evidence="6 10" id="KW-1133">Transmembrane helix</keyword>
<evidence type="ECO:0000256" key="9">
    <source>
        <dbReference type="PROSITE-ProRule" id="PRU00175"/>
    </source>
</evidence>
<evidence type="ECO:0000256" key="3">
    <source>
        <dbReference type="ARBA" id="ARBA00022692"/>
    </source>
</evidence>
<dbReference type="SUPFAM" id="SSF57850">
    <property type="entry name" value="RING/U-box"/>
    <property type="match status" value="1"/>
</dbReference>
<keyword evidence="2" id="KW-0808">Transferase</keyword>
<keyword evidence="9" id="KW-0863">Zinc-finger</keyword>
<dbReference type="Pfam" id="PF13639">
    <property type="entry name" value="zf-RING_2"/>
    <property type="match status" value="1"/>
</dbReference>
<protein>
    <recommendedName>
        <fullName evidence="11">RING-type domain-containing protein</fullName>
    </recommendedName>
</protein>
<comment type="caution">
    <text evidence="12">The sequence shown here is derived from an EMBL/GenBank/DDBJ whole genome shotgun (WGS) entry which is preliminary data.</text>
</comment>
<dbReference type="PANTHER" id="PTHR46905:SF7">
    <property type="entry name" value="RING-H2 FINGER PROTEIN ATL78"/>
    <property type="match status" value="1"/>
</dbReference>
<evidence type="ECO:0000256" key="10">
    <source>
        <dbReference type="SAM" id="Phobius"/>
    </source>
</evidence>
<comment type="similarity">
    <text evidence="8">Belongs to the RING-type zinc finger family. ATL subfamily.</text>
</comment>
<gene>
    <name evidence="12" type="ORF">J5N97_012053</name>
</gene>
<organism evidence="12 13">
    <name type="scientific">Dioscorea zingiberensis</name>
    <dbReference type="NCBI Taxonomy" id="325984"/>
    <lineage>
        <taxon>Eukaryota</taxon>
        <taxon>Viridiplantae</taxon>
        <taxon>Streptophyta</taxon>
        <taxon>Embryophyta</taxon>
        <taxon>Tracheophyta</taxon>
        <taxon>Spermatophyta</taxon>
        <taxon>Magnoliopsida</taxon>
        <taxon>Liliopsida</taxon>
        <taxon>Dioscoreales</taxon>
        <taxon>Dioscoreaceae</taxon>
        <taxon>Dioscorea</taxon>
    </lineage>
</organism>
<dbReference type="Gene3D" id="3.30.40.10">
    <property type="entry name" value="Zinc/RING finger domain, C3HC4 (zinc finger)"/>
    <property type="match status" value="1"/>
</dbReference>
<evidence type="ECO:0000256" key="2">
    <source>
        <dbReference type="ARBA" id="ARBA00022679"/>
    </source>
</evidence>
<keyword evidence="13" id="KW-1185">Reference proteome</keyword>
<evidence type="ECO:0000256" key="6">
    <source>
        <dbReference type="ARBA" id="ARBA00022989"/>
    </source>
</evidence>
<evidence type="ECO:0000256" key="4">
    <source>
        <dbReference type="ARBA" id="ARBA00022723"/>
    </source>
</evidence>
<evidence type="ECO:0000313" key="13">
    <source>
        <dbReference type="Proteomes" id="UP001085076"/>
    </source>
</evidence>
<dbReference type="EMBL" id="JAGGNH010000003">
    <property type="protein sequence ID" value="KAJ0976579.1"/>
    <property type="molecule type" value="Genomic_DNA"/>
</dbReference>